<feature type="compositionally biased region" description="Polar residues" evidence="7">
    <location>
        <begin position="506"/>
        <end position="515"/>
    </location>
</feature>
<dbReference type="Pfam" id="PF09822">
    <property type="entry name" value="ABC_transp_aux"/>
    <property type="match status" value="1"/>
</dbReference>
<evidence type="ECO:0000256" key="6">
    <source>
        <dbReference type="SAM" id="Coils"/>
    </source>
</evidence>
<dbReference type="OrthoDB" id="9794512at2"/>
<keyword evidence="2" id="KW-1003">Cell membrane</keyword>
<evidence type="ECO:0000256" key="2">
    <source>
        <dbReference type="ARBA" id="ARBA00022475"/>
    </source>
</evidence>
<protein>
    <submittedName>
        <fullName evidence="11">ABC-type uncharacterized transport system</fullName>
    </submittedName>
</protein>
<dbReference type="Pfam" id="PF23357">
    <property type="entry name" value="DUF7088"/>
    <property type="match status" value="1"/>
</dbReference>
<feature type="compositionally biased region" description="Gly residues" evidence="7">
    <location>
        <begin position="517"/>
        <end position="526"/>
    </location>
</feature>
<keyword evidence="12" id="KW-1185">Reference proteome</keyword>
<evidence type="ECO:0000256" key="3">
    <source>
        <dbReference type="ARBA" id="ARBA00022692"/>
    </source>
</evidence>
<evidence type="ECO:0000259" key="9">
    <source>
        <dbReference type="Pfam" id="PF09822"/>
    </source>
</evidence>
<feature type="transmembrane region" description="Helical" evidence="8">
    <location>
        <begin position="97"/>
        <end position="126"/>
    </location>
</feature>
<dbReference type="PANTHER" id="PTHR30294:SF29">
    <property type="entry name" value="MULTIDRUG ABC TRANSPORTER PERMEASE YBHS-RELATED"/>
    <property type="match status" value="1"/>
</dbReference>
<feature type="coiled-coil region" evidence="6">
    <location>
        <begin position="740"/>
        <end position="786"/>
    </location>
</feature>
<feature type="transmembrane region" description="Helical" evidence="8">
    <location>
        <begin position="845"/>
        <end position="863"/>
    </location>
</feature>
<dbReference type="GO" id="GO:0140359">
    <property type="term" value="F:ABC-type transporter activity"/>
    <property type="evidence" value="ECO:0007669"/>
    <property type="project" value="InterPro"/>
</dbReference>
<accession>A0A5B9PHF5</accession>
<dbReference type="InterPro" id="IPR025699">
    <property type="entry name" value="ABC2_memb-like"/>
</dbReference>
<keyword evidence="6" id="KW-0175">Coiled coil</keyword>
<dbReference type="PANTHER" id="PTHR30294">
    <property type="entry name" value="MEMBRANE COMPONENT OF ABC TRANSPORTER YHHJ-RELATED"/>
    <property type="match status" value="1"/>
</dbReference>
<dbReference type="AlphaFoldDB" id="A0A5B9PHF5"/>
<dbReference type="STRING" id="980251.GCA_001642875_00953"/>
<keyword evidence="5 8" id="KW-0472">Membrane</keyword>
<feature type="transmembrane region" description="Helical" evidence="8">
    <location>
        <begin position="21"/>
        <end position="45"/>
    </location>
</feature>
<dbReference type="InterPro" id="IPR055396">
    <property type="entry name" value="DUF7088"/>
</dbReference>
<feature type="region of interest" description="Disordered" evidence="7">
    <location>
        <begin position="506"/>
        <end position="535"/>
    </location>
</feature>
<gene>
    <name evidence="11" type="ORF">MFFC18_46160</name>
</gene>
<feature type="domain" description="DUF7088" evidence="10">
    <location>
        <begin position="279"/>
        <end position="383"/>
    </location>
</feature>
<feature type="transmembrane region" description="Helical" evidence="8">
    <location>
        <begin position="164"/>
        <end position="188"/>
    </location>
</feature>
<evidence type="ECO:0000313" key="12">
    <source>
        <dbReference type="Proteomes" id="UP000322214"/>
    </source>
</evidence>
<sequence>MPRFQVIRSIFRRNFSSYFSGVIGYLFIIAFVVAGAALAFNGRFFTANEPNLDQLSAWYPLLLLFIIPAITMSVWADEKKAGTDELLFTMPATDGEVLLGKYFSVLAVYTVALLFSLSHIFVLAFLGNPDWGLIATTYVGYWMAGAALCAAGMLASVMTGSSAVAFVLGVLFCSVPVFIGQLGGFLGFRELFEEFSMQEQFRDFSMGIIPLSGVVYFLGFTLFMLFVNMVLIGKRHWRSSQRRSTAIQFAIRAICVGIMLSCATAWAGYTALRVDATSERLFSLSDSTQTILSDLDSERPIEIQAFLSPDVPREYVDTRKQLVGMLRQFDELGGSKLKVRYIDVEPFSEQAEEAEHFGIEPQRVMTQRDGRRSEADVFLGAVVISSYDKVVVPFFGKGLPIEYELTRSVQTVAEKERHTVGVLRTDAQLTGSQQWQIVTELKKQYNVKEISPSSRINADEFDVLMAVLPSSLTDSEMKNLVDYVKSGQPALIFDDPFPLTFNNGFGVSNAPRQPKSSGGGMMGGSARGEQKASDGRASKLTQALGIVWDYDQVVFDANNPHPEFSNLPYEYVFATRDNNADAFSADHVATQGLQEIIAIYSGTVSQSNVLEDHEIDFTPLIRTSAESGILRWNEFVDEGGFNMFSMQSAANPKRNPVRRMDSFAHALAAQVKSTKEGDKLNAIYVADIDMISDFFFQERNLGNLGITFDNVPFVLNAVDSLVGDESFIALRSRRAKHRTLTRVESQKRVFLEEANRAEAKSDADAIAELAKRREELGKRVKEIQENDDLDPIAKAQMLNAAQQAEQQRFSLAEAQIEQRKNDEIRKIRAQTNRQIKSLESGIRSWATWLPAVPAMLMGLVVFFQRTQAEKKNVTESRRRD</sequence>
<dbReference type="Proteomes" id="UP000322214">
    <property type="component" value="Chromosome"/>
</dbReference>
<dbReference type="RefSeq" id="WP_075083742.1">
    <property type="nucleotide sequence ID" value="NZ_CP042912.1"/>
</dbReference>
<keyword evidence="3 8" id="KW-0812">Transmembrane</keyword>
<keyword evidence="4 8" id="KW-1133">Transmembrane helix</keyword>
<feature type="transmembrane region" description="Helical" evidence="8">
    <location>
        <begin position="249"/>
        <end position="269"/>
    </location>
</feature>
<evidence type="ECO:0000256" key="8">
    <source>
        <dbReference type="SAM" id="Phobius"/>
    </source>
</evidence>
<dbReference type="InterPro" id="IPR051449">
    <property type="entry name" value="ABC-2_transporter_component"/>
</dbReference>
<dbReference type="KEGG" id="mff:MFFC18_46160"/>
<evidence type="ECO:0000313" key="11">
    <source>
        <dbReference type="EMBL" id="QEG24695.1"/>
    </source>
</evidence>
<evidence type="ECO:0000256" key="1">
    <source>
        <dbReference type="ARBA" id="ARBA00004651"/>
    </source>
</evidence>
<name>A0A5B9PHF5_9BACT</name>
<dbReference type="EMBL" id="CP042912">
    <property type="protein sequence ID" value="QEG24695.1"/>
    <property type="molecule type" value="Genomic_DNA"/>
</dbReference>
<dbReference type="GO" id="GO:0005886">
    <property type="term" value="C:plasma membrane"/>
    <property type="evidence" value="ECO:0007669"/>
    <property type="project" value="UniProtKB-SubCell"/>
</dbReference>
<reference evidence="11 12" key="1">
    <citation type="submission" date="2019-08" db="EMBL/GenBank/DDBJ databases">
        <title>Deep-cultivation of Planctomycetes and their phenomic and genomic characterization uncovers novel biology.</title>
        <authorList>
            <person name="Wiegand S."/>
            <person name="Jogler M."/>
            <person name="Boedeker C."/>
            <person name="Pinto D."/>
            <person name="Vollmers J."/>
            <person name="Rivas-Marin E."/>
            <person name="Kohn T."/>
            <person name="Peeters S.H."/>
            <person name="Heuer A."/>
            <person name="Rast P."/>
            <person name="Oberbeckmann S."/>
            <person name="Bunk B."/>
            <person name="Jeske O."/>
            <person name="Meyerdierks A."/>
            <person name="Storesund J.E."/>
            <person name="Kallscheuer N."/>
            <person name="Luecker S."/>
            <person name="Lage O.M."/>
            <person name="Pohl T."/>
            <person name="Merkel B.J."/>
            <person name="Hornburger P."/>
            <person name="Mueller R.-W."/>
            <person name="Bruemmer F."/>
            <person name="Labrenz M."/>
            <person name="Spormann A.M."/>
            <person name="Op den Camp H."/>
            <person name="Overmann J."/>
            <person name="Amann R."/>
            <person name="Jetten M.S.M."/>
            <person name="Mascher T."/>
            <person name="Medema M.H."/>
            <person name="Devos D.P."/>
            <person name="Kaster A.-K."/>
            <person name="Ovreas L."/>
            <person name="Rohde M."/>
            <person name="Galperin M.Y."/>
            <person name="Jogler C."/>
        </authorList>
    </citation>
    <scope>NUCLEOTIDE SEQUENCE [LARGE SCALE GENOMIC DNA]</scope>
    <source>
        <strain evidence="11 12">FC18</strain>
    </source>
</reference>
<evidence type="ECO:0000256" key="5">
    <source>
        <dbReference type="ARBA" id="ARBA00023136"/>
    </source>
</evidence>
<evidence type="ECO:0000256" key="4">
    <source>
        <dbReference type="ARBA" id="ARBA00022989"/>
    </source>
</evidence>
<dbReference type="InterPro" id="IPR019196">
    <property type="entry name" value="ABC_transp_unknown"/>
</dbReference>
<proteinExistence type="predicted"/>
<feature type="transmembrane region" description="Helical" evidence="8">
    <location>
        <begin position="138"/>
        <end position="157"/>
    </location>
</feature>
<feature type="transmembrane region" description="Helical" evidence="8">
    <location>
        <begin position="208"/>
        <end position="228"/>
    </location>
</feature>
<dbReference type="Pfam" id="PF13346">
    <property type="entry name" value="ABC2_membrane_5"/>
    <property type="match status" value="1"/>
</dbReference>
<feature type="domain" description="ABC-type uncharacterised transport system" evidence="9">
    <location>
        <begin position="417"/>
        <end position="717"/>
    </location>
</feature>
<feature type="transmembrane region" description="Helical" evidence="8">
    <location>
        <begin position="57"/>
        <end position="76"/>
    </location>
</feature>
<organism evidence="11 12">
    <name type="scientific">Mariniblastus fucicola</name>
    <dbReference type="NCBI Taxonomy" id="980251"/>
    <lineage>
        <taxon>Bacteria</taxon>
        <taxon>Pseudomonadati</taxon>
        <taxon>Planctomycetota</taxon>
        <taxon>Planctomycetia</taxon>
        <taxon>Pirellulales</taxon>
        <taxon>Pirellulaceae</taxon>
        <taxon>Mariniblastus</taxon>
    </lineage>
</organism>
<evidence type="ECO:0000259" key="10">
    <source>
        <dbReference type="Pfam" id="PF23357"/>
    </source>
</evidence>
<evidence type="ECO:0000256" key="7">
    <source>
        <dbReference type="SAM" id="MobiDB-lite"/>
    </source>
</evidence>
<comment type="subcellular location">
    <subcellularLocation>
        <location evidence="1">Cell membrane</location>
        <topology evidence="1">Multi-pass membrane protein</topology>
    </subcellularLocation>
</comment>